<feature type="region of interest" description="Disordered" evidence="1">
    <location>
        <begin position="82"/>
        <end position="101"/>
    </location>
</feature>
<dbReference type="EMBL" id="QRDZ01000006">
    <property type="protein sequence ID" value="RED84146.1"/>
    <property type="molecule type" value="Genomic_DNA"/>
</dbReference>
<name>A0A3D9KF59_9BACL</name>
<evidence type="ECO:0000313" key="2">
    <source>
        <dbReference type="EMBL" id="RED84146.1"/>
    </source>
</evidence>
<feature type="compositionally biased region" description="Basic and acidic residues" evidence="1">
    <location>
        <begin position="90"/>
        <end position="101"/>
    </location>
</feature>
<sequence length="101" mass="11885">MFCDESDKSFLYPYRFHSPVKSIIIKKGQKMLRLLRFAYNIKLRALVACEQTYMAHVQKVKSDSLSYFILRASLSARVEDKPTDMNFPVKGERKYDSNQRP</sequence>
<comment type="caution">
    <text evidence="2">The sequence shown here is derived from an EMBL/GenBank/DDBJ whole genome shotgun (WGS) entry which is preliminary data.</text>
</comment>
<reference evidence="2 3" key="1">
    <citation type="submission" date="2018-07" db="EMBL/GenBank/DDBJ databases">
        <title>Genomic Encyclopedia of Type Strains, Phase III (KMG-III): the genomes of soil and plant-associated and newly described type strains.</title>
        <authorList>
            <person name="Whitman W."/>
        </authorList>
    </citation>
    <scope>NUCLEOTIDE SEQUENCE [LARGE SCALE GENOMIC DNA]</scope>
    <source>
        <strain evidence="2 3">CECT 7287</strain>
    </source>
</reference>
<protein>
    <submittedName>
        <fullName evidence="2">Uncharacterized protein</fullName>
    </submittedName>
</protein>
<gene>
    <name evidence="2" type="ORF">DFP98_10616</name>
</gene>
<keyword evidence="3" id="KW-1185">Reference proteome</keyword>
<evidence type="ECO:0000313" key="3">
    <source>
        <dbReference type="Proteomes" id="UP000256977"/>
    </source>
</evidence>
<proteinExistence type="predicted"/>
<accession>A0A3D9KF59</accession>
<dbReference type="Proteomes" id="UP000256977">
    <property type="component" value="Unassembled WGS sequence"/>
</dbReference>
<evidence type="ECO:0000256" key="1">
    <source>
        <dbReference type="SAM" id="MobiDB-lite"/>
    </source>
</evidence>
<dbReference type="AlphaFoldDB" id="A0A3D9KF59"/>
<organism evidence="2 3">
    <name type="scientific">Cohnella phaseoli</name>
    <dbReference type="NCBI Taxonomy" id="456490"/>
    <lineage>
        <taxon>Bacteria</taxon>
        <taxon>Bacillati</taxon>
        <taxon>Bacillota</taxon>
        <taxon>Bacilli</taxon>
        <taxon>Bacillales</taxon>
        <taxon>Paenibacillaceae</taxon>
        <taxon>Cohnella</taxon>
    </lineage>
</organism>